<dbReference type="Gene3D" id="3.40.1350.10">
    <property type="match status" value="1"/>
</dbReference>
<organism evidence="2 3">
    <name type="scientific">Streptomyces phage Verabelle</name>
    <dbReference type="NCBI Taxonomy" id="3065247"/>
    <lineage>
        <taxon>Viruses</taxon>
        <taxon>Duplodnaviria</taxon>
        <taxon>Heunggongvirae</taxon>
        <taxon>Uroviricota</taxon>
        <taxon>Caudoviricetes</taxon>
        <taxon>Arquatrovirinae</taxon>
        <taxon>Camvirus</taxon>
        <taxon>Camvirus verabelle</taxon>
    </lineage>
</organism>
<feature type="region of interest" description="Disordered" evidence="1">
    <location>
        <begin position="1"/>
        <end position="34"/>
    </location>
</feature>
<accession>A0AA50F1B2</accession>
<evidence type="ECO:0000256" key="1">
    <source>
        <dbReference type="SAM" id="MobiDB-lite"/>
    </source>
</evidence>
<dbReference type="EMBL" id="OQ970439">
    <property type="protein sequence ID" value="WLW38587.1"/>
    <property type="molecule type" value="Genomic_DNA"/>
</dbReference>
<dbReference type="GO" id="GO:0003676">
    <property type="term" value="F:nucleic acid binding"/>
    <property type="evidence" value="ECO:0007669"/>
    <property type="project" value="InterPro"/>
</dbReference>
<protein>
    <submittedName>
        <fullName evidence="2">RusA-like Holliday junction resolvase</fullName>
    </submittedName>
</protein>
<name>A0AA50F1B2_9CAUD</name>
<sequence>MRSGPECVTVYEDGEGDRKVASPRRECESVSNPVRNKKKGAEWENELKNKFRLVGKDIEHLHLNGNEDEGDLVIRNGDGTYLVVEAKNAKMDANTFVREMETEVGHFAQHRGLSPEKVDGVVIVKAYRKPWRKAYIITTVERYFGLDPE</sequence>
<proteinExistence type="predicted"/>
<evidence type="ECO:0000313" key="3">
    <source>
        <dbReference type="Proteomes" id="UP001229934"/>
    </source>
</evidence>
<feature type="compositionally biased region" description="Basic and acidic residues" evidence="1">
    <location>
        <begin position="16"/>
        <end position="28"/>
    </location>
</feature>
<reference evidence="2" key="1">
    <citation type="submission" date="2023-05" db="EMBL/GenBank/DDBJ databases">
        <authorList>
            <person name="van Neer V."/>
            <person name="Kempff A."/>
            <person name="Ongenae V."/>
            <person name="Claessen D."/>
            <person name="Briegel A."/>
            <person name="Rozen D."/>
        </authorList>
    </citation>
    <scope>NUCLEOTIDE SEQUENCE</scope>
</reference>
<dbReference type="Proteomes" id="UP001229934">
    <property type="component" value="Segment"/>
</dbReference>
<evidence type="ECO:0000313" key="2">
    <source>
        <dbReference type="EMBL" id="WLW38587.1"/>
    </source>
</evidence>
<keyword evidence="3" id="KW-1185">Reference proteome</keyword>
<dbReference type="InterPro" id="IPR011856">
    <property type="entry name" value="tRNA_endonuc-like_dom_sf"/>
</dbReference>